<reference evidence="2" key="1">
    <citation type="submission" date="2016-10" db="EMBL/GenBank/DDBJ databases">
        <authorList>
            <person name="Varghese N."/>
            <person name="Submissions S."/>
        </authorList>
    </citation>
    <scope>NUCLEOTIDE SEQUENCE [LARGE SCALE GENOMIC DNA]</scope>
    <source>
        <strain evidence="2">DSM 28463</strain>
    </source>
</reference>
<accession>A0A1I5FPL0</accession>
<evidence type="ECO:0000313" key="2">
    <source>
        <dbReference type="Proteomes" id="UP000198599"/>
    </source>
</evidence>
<dbReference type="AlphaFoldDB" id="A0A1I5FPL0"/>
<gene>
    <name evidence="1" type="ORF">SAMN04487859_12124</name>
</gene>
<dbReference type="Proteomes" id="UP000198599">
    <property type="component" value="Unassembled WGS sequence"/>
</dbReference>
<dbReference type="EMBL" id="FOVP01000021">
    <property type="protein sequence ID" value="SFO25710.1"/>
    <property type="molecule type" value="Genomic_DNA"/>
</dbReference>
<evidence type="ECO:0000313" key="1">
    <source>
        <dbReference type="EMBL" id="SFO25710.1"/>
    </source>
</evidence>
<keyword evidence="2" id="KW-1185">Reference proteome</keyword>
<protein>
    <submittedName>
        <fullName evidence="1">Uncharacterized protein</fullName>
    </submittedName>
</protein>
<name>A0A1I5FPL0_9RHOB</name>
<sequence>MIVLLSSVRFERFPVLVDRHLLGWKRCNQRKGFFGRTVKPNFEIFRRQDHGHSVWMHVAHQFIGLCRNDRGCHQRPFFLSVLAFEKPPNPGKYKRRSRVFAFQPKPVIRRRFFSLGLTKTGRRNETTPRFKAGFPKSRSQQLVVTRIVHGLGLDWFSRHFGFLRQHETPVRHFQASLTTSVESDNWSGPFWKNCWQRLRISELIILGFYVK</sequence>
<proteinExistence type="predicted"/>
<organism evidence="1 2">
    <name type="scientific">Roseovarius lutimaris</name>
    <dbReference type="NCBI Taxonomy" id="1005928"/>
    <lineage>
        <taxon>Bacteria</taxon>
        <taxon>Pseudomonadati</taxon>
        <taxon>Pseudomonadota</taxon>
        <taxon>Alphaproteobacteria</taxon>
        <taxon>Rhodobacterales</taxon>
        <taxon>Roseobacteraceae</taxon>
        <taxon>Roseovarius</taxon>
    </lineage>
</organism>